<accession>A0A9W6HVM6</accession>
<sequence>MCVDELALDFDAVYPASWQSREAGWISEGLAAVLSTIDQKLTALTEQGSSAWTEEALHSHPGWQELRGLAHRALTLMLAEPWSVPS</sequence>
<protein>
    <submittedName>
        <fullName evidence="1">Uncharacterized protein</fullName>
    </submittedName>
</protein>
<evidence type="ECO:0000313" key="2">
    <source>
        <dbReference type="Proteomes" id="UP001143474"/>
    </source>
</evidence>
<keyword evidence="2" id="KW-1185">Reference proteome</keyword>
<comment type="caution">
    <text evidence="1">The sequence shown here is derived from an EMBL/GenBank/DDBJ whole genome shotgun (WGS) entry which is preliminary data.</text>
</comment>
<reference evidence="1" key="1">
    <citation type="journal article" date="2014" name="Int. J. Syst. Evol. Microbiol.">
        <title>Complete genome sequence of Corynebacterium casei LMG S-19264T (=DSM 44701T), isolated from a smear-ripened cheese.</title>
        <authorList>
            <consortium name="US DOE Joint Genome Institute (JGI-PGF)"/>
            <person name="Walter F."/>
            <person name="Albersmeier A."/>
            <person name="Kalinowski J."/>
            <person name="Ruckert C."/>
        </authorList>
    </citation>
    <scope>NUCLEOTIDE SEQUENCE</scope>
    <source>
        <strain evidence="1">VKM Ac-2007</strain>
    </source>
</reference>
<reference evidence="1" key="2">
    <citation type="submission" date="2023-01" db="EMBL/GenBank/DDBJ databases">
        <authorList>
            <person name="Sun Q."/>
            <person name="Evtushenko L."/>
        </authorList>
    </citation>
    <scope>NUCLEOTIDE SEQUENCE</scope>
    <source>
        <strain evidence="1">VKM Ac-2007</strain>
    </source>
</reference>
<name>A0A9W6HVM6_9ACTN</name>
<dbReference type="AlphaFoldDB" id="A0A9W6HVM6"/>
<proteinExistence type="predicted"/>
<gene>
    <name evidence="1" type="ORF">GCM10017600_05750</name>
</gene>
<dbReference type="Proteomes" id="UP001143474">
    <property type="component" value="Unassembled WGS sequence"/>
</dbReference>
<evidence type="ECO:0000313" key="1">
    <source>
        <dbReference type="EMBL" id="GLK07170.1"/>
    </source>
</evidence>
<organism evidence="1 2">
    <name type="scientific">Streptosporangium carneum</name>
    <dbReference type="NCBI Taxonomy" id="47481"/>
    <lineage>
        <taxon>Bacteria</taxon>
        <taxon>Bacillati</taxon>
        <taxon>Actinomycetota</taxon>
        <taxon>Actinomycetes</taxon>
        <taxon>Streptosporangiales</taxon>
        <taxon>Streptosporangiaceae</taxon>
        <taxon>Streptosporangium</taxon>
    </lineage>
</organism>
<dbReference type="EMBL" id="BSEV01000001">
    <property type="protein sequence ID" value="GLK07170.1"/>
    <property type="molecule type" value="Genomic_DNA"/>
</dbReference>